<dbReference type="Gene3D" id="3.20.20.450">
    <property type="entry name" value="EAL domain"/>
    <property type="match status" value="1"/>
</dbReference>
<proteinExistence type="predicted"/>
<dbReference type="InterPro" id="IPR001633">
    <property type="entry name" value="EAL_dom"/>
</dbReference>
<dbReference type="InterPro" id="IPR017944">
    <property type="entry name" value="KaiA/RbsU_helical_domain_sf"/>
</dbReference>
<feature type="domain" description="GGDEF" evidence="3">
    <location>
        <begin position="262"/>
        <end position="396"/>
    </location>
</feature>
<dbReference type="InterPro" id="IPR043128">
    <property type="entry name" value="Rev_trsase/Diguanyl_cyclase"/>
</dbReference>
<dbReference type="InterPro" id="IPR052155">
    <property type="entry name" value="Biofilm_reg_signaling"/>
</dbReference>
<dbReference type="Proteomes" id="UP001165384">
    <property type="component" value="Unassembled WGS sequence"/>
</dbReference>
<accession>A0ABS9JYU4</accession>
<dbReference type="InterPro" id="IPR035919">
    <property type="entry name" value="EAL_sf"/>
</dbReference>
<gene>
    <name evidence="4" type="ORF">LZ012_03580</name>
</gene>
<dbReference type="Pfam" id="PF13426">
    <property type="entry name" value="PAS_9"/>
    <property type="match status" value="1"/>
</dbReference>
<feature type="domain" description="PAS" evidence="1">
    <location>
        <begin position="101"/>
        <end position="162"/>
    </location>
</feature>
<reference evidence="4" key="1">
    <citation type="submission" date="2022-01" db="EMBL/GenBank/DDBJ databases">
        <authorList>
            <person name="Jo J.-H."/>
            <person name="Im W.-T."/>
        </authorList>
    </citation>
    <scope>NUCLEOTIDE SEQUENCE</scope>
    <source>
        <strain evidence="4">XY25</strain>
    </source>
</reference>
<organism evidence="4 5">
    <name type="scientific">Dechloromonas hankyongensis</name>
    <dbReference type="NCBI Taxonomy" id="2908002"/>
    <lineage>
        <taxon>Bacteria</taxon>
        <taxon>Pseudomonadati</taxon>
        <taxon>Pseudomonadota</taxon>
        <taxon>Betaproteobacteria</taxon>
        <taxon>Rhodocyclales</taxon>
        <taxon>Azonexaceae</taxon>
        <taxon>Dechloromonas</taxon>
    </lineage>
</organism>
<dbReference type="SMART" id="SM00267">
    <property type="entry name" value="GGDEF"/>
    <property type="match status" value="1"/>
</dbReference>
<dbReference type="Pfam" id="PF00563">
    <property type="entry name" value="EAL"/>
    <property type="match status" value="1"/>
</dbReference>
<evidence type="ECO:0000259" key="1">
    <source>
        <dbReference type="PROSITE" id="PS50112"/>
    </source>
</evidence>
<dbReference type="Gene3D" id="1.10.1240.30">
    <property type="entry name" value="KaiA/RbsU domain"/>
    <property type="match status" value="1"/>
</dbReference>
<dbReference type="Gene3D" id="3.30.70.270">
    <property type="match status" value="1"/>
</dbReference>
<protein>
    <submittedName>
        <fullName evidence="4">EAL domain-containing protein</fullName>
    </submittedName>
</protein>
<evidence type="ECO:0000259" key="3">
    <source>
        <dbReference type="PROSITE" id="PS50887"/>
    </source>
</evidence>
<dbReference type="RefSeq" id="WP_275707627.1">
    <property type="nucleotide sequence ID" value="NZ_JAKLTN010000001.1"/>
</dbReference>
<dbReference type="CDD" id="cd01949">
    <property type="entry name" value="GGDEF"/>
    <property type="match status" value="1"/>
</dbReference>
<evidence type="ECO:0000313" key="5">
    <source>
        <dbReference type="Proteomes" id="UP001165384"/>
    </source>
</evidence>
<dbReference type="InterPro" id="IPR000014">
    <property type="entry name" value="PAS"/>
</dbReference>
<dbReference type="Pfam" id="PF00990">
    <property type="entry name" value="GGDEF"/>
    <property type="match status" value="1"/>
</dbReference>
<dbReference type="Gene3D" id="3.30.450.20">
    <property type="entry name" value="PAS domain"/>
    <property type="match status" value="1"/>
</dbReference>
<feature type="domain" description="EAL" evidence="2">
    <location>
        <begin position="405"/>
        <end position="659"/>
    </location>
</feature>
<dbReference type="PROSITE" id="PS50883">
    <property type="entry name" value="EAL"/>
    <property type="match status" value="1"/>
</dbReference>
<dbReference type="NCBIfam" id="TIGR00229">
    <property type="entry name" value="sensory_box"/>
    <property type="match status" value="1"/>
</dbReference>
<dbReference type="Pfam" id="PF08673">
    <property type="entry name" value="RsbU_N"/>
    <property type="match status" value="1"/>
</dbReference>
<dbReference type="InterPro" id="IPR035965">
    <property type="entry name" value="PAS-like_dom_sf"/>
</dbReference>
<dbReference type="SMART" id="SM00052">
    <property type="entry name" value="EAL"/>
    <property type="match status" value="1"/>
</dbReference>
<keyword evidence="5" id="KW-1185">Reference proteome</keyword>
<sequence length="662" mass="73542">MNLAARNFAVDYEMAFVEYLEGGDEETALQRAYELGRRAIAGEQSILGLIDIHHRLLQTVEAEPSASRTLPRSEAFLTQVLALFEMTHRQTLDLNRSLHDSERRKAAILGSAFDSIVTFDIAGRIIEFNPAAEQMFGHSRADAVGRDLVDLIVPPARREAFRLMLAFCRGKCDGAAAGQREEMTALRADSSEFPVEMAVTLVDVNPFPFFAAFVRDLSERKAYEAKIEYLATHDALTDLVNRNLLKDRLENAIAHLARDQDNALAVLFVGVERFKFINDSMGHSFGDALIREIAIRLRQVVHDGDTLARHGSDQFVIVMDRLKNGAEEALQGASKVLAAFMQPFTTEGHAIHQFCSIGVSLYPNDGKDAENLLANADAAMHRAKAAGGGTVRFYTRDLSVFAAERVKLESALWSGLERSEFSLFYQPQVRVRDNAIVGAEALIRWQHPEFGMVYPARFIGLAEETGLIRPIGEWALVTANAQNRVWRSQGFPELRMAINVSTRQFRDGGILHSLQALLAAGELDPGSLELEVTESSMMDDMEESIGILNDLRALGASISLDDFGTGYSSLAYLRRLPVDRLKIDQSFVHDMESDPQKKTMIKEIIHLALAFNLGIIAEGVETSGELGFLAEHGCHEYQGYFYSRPVSASEFERLLRAPRTNG</sequence>
<dbReference type="SMART" id="SM00091">
    <property type="entry name" value="PAS"/>
    <property type="match status" value="1"/>
</dbReference>
<dbReference type="CDD" id="cd00130">
    <property type="entry name" value="PAS"/>
    <property type="match status" value="1"/>
</dbReference>
<dbReference type="PROSITE" id="PS50112">
    <property type="entry name" value="PAS"/>
    <property type="match status" value="1"/>
</dbReference>
<dbReference type="SUPFAM" id="SSF55785">
    <property type="entry name" value="PYP-like sensor domain (PAS domain)"/>
    <property type="match status" value="1"/>
</dbReference>
<dbReference type="InterPro" id="IPR014787">
    <property type="entry name" value="PSer_Pase_RsbU_N"/>
</dbReference>
<dbReference type="NCBIfam" id="TIGR00254">
    <property type="entry name" value="GGDEF"/>
    <property type="match status" value="1"/>
</dbReference>
<dbReference type="PANTHER" id="PTHR44757:SF2">
    <property type="entry name" value="BIOFILM ARCHITECTURE MAINTENANCE PROTEIN MBAA"/>
    <property type="match status" value="1"/>
</dbReference>
<dbReference type="InterPro" id="IPR029787">
    <property type="entry name" value="Nucleotide_cyclase"/>
</dbReference>
<dbReference type="InterPro" id="IPR000160">
    <property type="entry name" value="GGDEF_dom"/>
</dbReference>
<comment type="caution">
    <text evidence="4">The sequence shown here is derived from an EMBL/GenBank/DDBJ whole genome shotgun (WGS) entry which is preliminary data.</text>
</comment>
<dbReference type="PANTHER" id="PTHR44757">
    <property type="entry name" value="DIGUANYLATE CYCLASE DGCP"/>
    <property type="match status" value="1"/>
</dbReference>
<evidence type="ECO:0000313" key="4">
    <source>
        <dbReference type="EMBL" id="MCG2576073.1"/>
    </source>
</evidence>
<dbReference type="PROSITE" id="PS50887">
    <property type="entry name" value="GGDEF"/>
    <property type="match status" value="1"/>
</dbReference>
<evidence type="ECO:0000259" key="2">
    <source>
        <dbReference type="PROSITE" id="PS50883"/>
    </source>
</evidence>
<dbReference type="SUPFAM" id="SSF141868">
    <property type="entry name" value="EAL domain-like"/>
    <property type="match status" value="1"/>
</dbReference>
<dbReference type="CDD" id="cd01948">
    <property type="entry name" value="EAL"/>
    <property type="match status" value="1"/>
</dbReference>
<dbReference type="EMBL" id="JAKLTN010000001">
    <property type="protein sequence ID" value="MCG2576073.1"/>
    <property type="molecule type" value="Genomic_DNA"/>
</dbReference>
<name>A0ABS9JYU4_9RHOO</name>
<dbReference type="SUPFAM" id="SSF55073">
    <property type="entry name" value="Nucleotide cyclase"/>
    <property type="match status" value="1"/>
</dbReference>